<keyword evidence="3" id="KW-1185">Reference proteome</keyword>
<dbReference type="AlphaFoldDB" id="A0A1Y2B836"/>
<comment type="caution">
    <text evidence="2">The sequence shown here is derived from an EMBL/GenBank/DDBJ whole genome shotgun (WGS) entry which is preliminary data.</text>
</comment>
<feature type="transmembrane region" description="Helical" evidence="1">
    <location>
        <begin position="67"/>
        <end position="85"/>
    </location>
</feature>
<keyword evidence="1" id="KW-0812">Transmembrane</keyword>
<evidence type="ECO:0000313" key="3">
    <source>
        <dbReference type="Proteomes" id="UP000193642"/>
    </source>
</evidence>
<gene>
    <name evidence="2" type="ORF">BCR33DRAFT_563766</name>
</gene>
<keyword evidence="1" id="KW-0472">Membrane</keyword>
<proteinExistence type="predicted"/>
<reference evidence="2 3" key="1">
    <citation type="submission" date="2016-07" db="EMBL/GenBank/DDBJ databases">
        <title>Pervasive Adenine N6-methylation of Active Genes in Fungi.</title>
        <authorList>
            <consortium name="DOE Joint Genome Institute"/>
            <person name="Mondo S.J."/>
            <person name="Dannebaum R.O."/>
            <person name="Kuo R.C."/>
            <person name="Labutti K."/>
            <person name="Haridas S."/>
            <person name="Kuo A."/>
            <person name="Salamov A."/>
            <person name="Ahrendt S.R."/>
            <person name="Lipzen A."/>
            <person name="Sullivan W."/>
            <person name="Andreopoulos W.B."/>
            <person name="Clum A."/>
            <person name="Lindquist E."/>
            <person name="Daum C."/>
            <person name="Ramamoorthy G.K."/>
            <person name="Gryganskyi A."/>
            <person name="Culley D."/>
            <person name="Magnuson J.K."/>
            <person name="James T.Y."/>
            <person name="O'Malley M.A."/>
            <person name="Stajich J.E."/>
            <person name="Spatafora J.W."/>
            <person name="Visel A."/>
            <person name="Grigoriev I.V."/>
        </authorList>
    </citation>
    <scope>NUCLEOTIDE SEQUENCE [LARGE SCALE GENOMIC DNA]</scope>
    <source>
        <strain evidence="2 3">JEL800</strain>
    </source>
</reference>
<sequence>MGGDHSWSKPISPRQGIFSGLMVSTRSKIFLGVYKKVGLLTSRVFLLVQRVWFLPALFLYSQLYTSYILLFIINLVLVYVSGSLWKWPYKLGTLHIHFSSVVNDVLPIPTV</sequence>
<evidence type="ECO:0000313" key="2">
    <source>
        <dbReference type="EMBL" id="ORY30973.1"/>
    </source>
</evidence>
<organism evidence="2 3">
    <name type="scientific">Rhizoclosmatium globosum</name>
    <dbReference type="NCBI Taxonomy" id="329046"/>
    <lineage>
        <taxon>Eukaryota</taxon>
        <taxon>Fungi</taxon>
        <taxon>Fungi incertae sedis</taxon>
        <taxon>Chytridiomycota</taxon>
        <taxon>Chytridiomycota incertae sedis</taxon>
        <taxon>Chytridiomycetes</taxon>
        <taxon>Chytridiales</taxon>
        <taxon>Chytriomycetaceae</taxon>
        <taxon>Rhizoclosmatium</taxon>
    </lineage>
</organism>
<name>A0A1Y2B836_9FUNG</name>
<evidence type="ECO:0000256" key="1">
    <source>
        <dbReference type="SAM" id="Phobius"/>
    </source>
</evidence>
<dbReference type="EMBL" id="MCGO01000080">
    <property type="protein sequence ID" value="ORY30973.1"/>
    <property type="molecule type" value="Genomic_DNA"/>
</dbReference>
<keyword evidence="1" id="KW-1133">Transmembrane helix</keyword>
<dbReference type="Proteomes" id="UP000193642">
    <property type="component" value="Unassembled WGS sequence"/>
</dbReference>
<accession>A0A1Y2B836</accession>
<protein>
    <submittedName>
        <fullName evidence="2">Uncharacterized protein</fullName>
    </submittedName>
</protein>